<dbReference type="EMBL" id="CP021748">
    <property type="protein sequence ID" value="ARX88427.1"/>
    <property type="molecule type" value="Genomic_DNA"/>
</dbReference>
<name>A0A1Z1WPS0_9ACTN</name>
<gene>
    <name evidence="2" type="ORF">SMD44_07914</name>
</gene>
<evidence type="ECO:0000313" key="2">
    <source>
        <dbReference type="EMBL" id="ARX88427.1"/>
    </source>
</evidence>
<dbReference type="Proteomes" id="UP000195880">
    <property type="component" value="Chromosome"/>
</dbReference>
<dbReference type="AntiFam" id="ANF00142">
    <property type="entry name" value="Shadow ORF (opposite yadG)"/>
</dbReference>
<dbReference type="AntiFam" id="ANF00095">
    <property type="entry name" value="Shadow ORF (opposite ABC transporters)"/>
</dbReference>
<feature type="region of interest" description="Disordered" evidence="1">
    <location>
        <begin position="1"/>
        <end position="27"/>
    </location>
</feature>
<keyword evidence="3" id="KW-1185">Reference proteome</keyword>
<organism evidence="2 3">
    <name type="scientific">Streptomyces alboflavus</name>
    <dbReference type="NCBI Taxonomy" id="67267"/>
    <lineage>
        <taxon>Bacteria</taxon>
        <taxon>Bacillati</taxon>
        <taxon>Actinomycetota</taxon>
        <taxon>Actinomycetes</taxon>
        <taxon>Kitasatosporales</taxon>
        <taxon>Streptomycetaceae</taxon>
        <taxon>Streptomyces</taxon>
    </lineage>
</organism>
<reference evidence="2 3" key="1">
    <citation type="submission" date="2017-05" db="EMBL/GenBank/DDBJ databases">
        <title>Streptomyces alboflavus Genome sequencing and assembly.</title>
        <authorList>
            <person name="Wang Y."/>
            <person name="Du B."/>
            <person name="Ding Y."/>
            <person name="Liu H."/>
            <person name="Hou Q."/>
            <person name="Liu K."/>
            <person name="Wang C."/>
            <person name="Yao L."/>
        </authorList>
    </citation>
    <scope>NUCLEOTIDE SEQUENCE [LARGE SCALE GENOMIC DNA]</scope>
    <source>
        <strain evidence="2 3">MDJK44</strain>
    </source>
</reference>
<evidence type="ECO:0000313" key="3">
    <source>
        <dbReference type="Proteomes" id="UP000195880"/>
    </source>
</evidence>
<dbReference type="GO" id="GO:0016787">
    <property type="term" value="F:hydrolase activity"/>
    <property type="evidence" value="ECO:0007669"/>
    <property type="project" value="UniProtKB-KW"/>
</dbReference>
<protein>
    <submittedName>
        <fullName evidence="2">Putative hydrolase</fullName>
    </submittedName>
</protein>
<evidence type="ECO:0000256" key="1">
    <source>
        <dbReference type="SAM" id="MobiDB-lite"/>
    </source>
</evidence>
<keyword evidence="2" id="KW-0378">Hydrolase</keyword>
<dbReference type="KEGG" id="salf:SMD44_07914"/>
<accession>A0A1Z1WPS0</accession>
<proteinExistence type="predicted"/>
<dbReference type="AlphaFoldDB" id="A0A1Z1WPS0"/>
<sequence>MGIRVHRPPQRLMQLRRGEDADEAGAVHDGDPARVVLEHHAEGLLQGCADGHPGVHAVGEVADDGVVPGEADLVDADPAVQVAALVEDHRPAGVVPAQPGRGLRGGLVEAGDGRLFEVVDLDLGDGEPLEPAVGADEPGHVRRRGRAEDGARCVELLDAPLPVHGDPVAEADGLLDVVGDHQDGLAHGPLEVQELVLEPFAHDGVDGAERLVHQEHRRVGGEGAGHADALALSTGELFGVARPVGLRVEPDEVEEFGGAGPRLGPLPATRAGTVAVLSRTCGAGRGRPAG</sequence>